<feature type="domain" description="CBM21" evidence="2">
    <location>
        <begin position="171"/>
        <end position="275"/>
    </location>
</feature>
<evidence type="ECO:0000313" key="4">
    <source>
        <dbReference type="Proteomes" id="UP001165289"/>
    </source>
</evidence>
<keyword evidence="4" id="KW-1185">Reference proteome</keyword>
<accession>A0AAV7K1P0</accession>
<gene>
    <name evidence="3" type="ORF">LOD99_2690</name>
</gene>
<dbReference type="PROSITE" id="PS51159">
    <property type="entry name" value="CBM21"/>
    <property type="match status" value="1"/>
</dbReference>
<evidence type="ECO:0000313" key="3">
    <source>
        <dbReference type="EMBL" id="KAI6654811.1"/>
    </source>
</evidence>
<comment type="caution">
    <text evidence="3">The sequence shown here is derived from an EMBL/GenBank/DDBJ whole genome shotgun (WGS) entry which is preliminary data.</text>
</comment>
<dbReference type="AlphaFoldDB" id="A0AAV7K1P0"/>
<dbReference type="Gene3D" id="2.60.40.2440">
    <property type="entry name" value="Carbohydrate binding type-21 domain"/>
    <property type="match status" value="1"/>
</dbReference>
<name>A0AAV7K1P0_9METZ</name>
<dbReference type="InterPro" id="IPR038175">
    <property type="entry name" value="CBM21_dom_sf"/>
</dbReference>
<organism evidence="3 4">
    <name type="scientific">Oopsacas minuta</name>
    <dbReference type="NCBI Taxonomy" id="111878"/>
    <lineage>
        <taxon>Eukaryota</taxon>
        <taxon>Metazoa</taxon>
        <taxon>Porifera</taxon>
        <taxon>Hexactinellida</taxon>
        <taxon>Hexasterophora</taxon>
        <taxon>Lyssacinosida</taxon>
        <taxon>Leucopsacidae</taxon>
        <taxon>Oopsacas</taxon>
    </lineage>
</organism>
<protein>
    <submittedName>
        <fullName evidence="3">Protein phosphatase 1 regulatory subunit 3E</fullName>
    </submittedName>
</protein>
<reference evidence="3 4" key="1">
    <citation type="journal article" date="2023" name="BMC Biol.">
        <title>The compact genome of the sponge Oopsacas minuta (Hexactinellida) is lacking key metazoan core genes.</title>
        <authorList>
            <person name="Santini S."/>
            <person name="Schenkelaars Q."/>
            <person name="Jourda C."/>
            <person name="Duchesne M."/>
            <person name="Belahbib H."/>
            <person name="Rocher C."/>
            <person name="Selva M."/>
            <person name="Riesgo A."/>
            <person name="Vervoort M."/>
            <person name="Leys S.P."/>
            <person name="Kodjabachian L."/>
            <person name="Le Bivic A."/>
            <person name="Borchiellini C."/>
            <person name="Claverie J.M."/>
            <person name="Renard E."/>
        </authorList>
    </citation>
    <scope>NUCLEOTIDE SEQUENCE [LARGE SCALE GENOMIC DNA]</scope>
    <source>
        <strain evidence="3">SPO-2</strain>
    </source>
</reference>
<sequence>MSVLVLSKGSVSESSYKPFELREVHNYSGSCYVGAPSKIKTADPSKQAVPAKSREQHTSTSYQFDGSIPQLCLRRSASHPPTHRGILKNKSGAIEKSNIRKQVSFADLMGKVLTQVKEVPKLSEFEQRVEEDFNSLYPFSTEIPKQSISPVPTLKRVVKKNQWSYAKQDCMEGMRNNMVSLQEIILEGSTFRGKIRVVNISYMKSVMVRWTKDSWKTSFNATATYHEERGNVNHSSDCFLFYLPCESGCIEFAIQYITNGREYWDNNDSRNYQIRISQA</sequence>
<dbReference type="InterPro" id="IPR005036">
    <property type="entry name" value="CBM21_dom"/>
</dbReference>
<evidence type="ECO:0000259" key="2">
    <source>
        <dbReference type="PROSITE" id="PS51159"/>
    </source>
</evidence>
<dbReference type="Pfam" id="PF03370">
    <property type="entry name" value="CBM_21"/>
    <property type="match status" value="1"/>
</dbReference>
<dbReference type="Proteomes" id="UP001165289">
    <property type="component" value="Unassembled WGS sequence"/>
</dbReference>
<dbReference type="InterPro" id="IPR050782">
    <property type="entry name" value="PP1_regulatory_subunit_3"/>
</dbReference>
<feature type="region of interest" description="Disordered" evidence="1">
    <location>
        <begin position="40"/>
        <end position="61"/>
    </location>
</feature>
<dbReference type="EMBL" id="JAKMXF010000221">
    <property type="protein sequence ID" value="KAI6654811.1"/>
    <property type="molecule type" value="Genomic_DNA"/>
</dbReference>
<dbReference type="GO" id="GO:0005979">
    <property type="term" value="P:regulation of glycogen biosynthetic process"/>
    <property type="evidence" value="ECO:0007669"/>
    <property type="project" value="TreeGrafter"/>
</dbReference>
<dbReference type="GO" id="GO:2001069">
    <property type="term" value="F:glycogen binding"/>
    <property type="evidence" value="ECO:0007669"/>
    <property type="project" value="TreeGrafter"/>
</dbReference>
<dbReference type="GO" id="GO:0008157">
    <property type="term" value="F:protein phosphatase 1 binding"/>
    <property type="evidence" value="ECO:0007669"/>
    <property type="project" value="TreeGrafter"/>
</dbReference>
<evidence type="ECO:0000256" key="1">
    <source>
        <dbReference type="SAM" id="MobiDB-lite"/>
    </source>
</evidence>
<dbReference type="PANTHER" id="PTHR12307:SF36">
    <property type="entry name" value="GLYCOGEN-BINDING SUBUNIT 76A"/>
    <property type="match status" value="1"/>
</dbReference>
<proteinExistence type="predicted"/>
<dbReference type="GO" id="GO:0000164">
    <property type="term" value="C:protein phosphatase type 1 complex"/>
    <property type="evidence" value="ECO:0007669"/>
    <property type="project" value="TreeGrafter"/>
</dbReference>
<dbReference type="PANTHER" id="PTHR12307">
    <property type="entry name" value="PROTEIN PHOSPHATASE 1 REGULATORY SUBUNIT"/>
    <property type="match status" value="1"/>
</dbReference>